<dbReference type="InterPro" id="IPR001283">
    <property type="entry name" value="CRISP-related"/>
</dbReference>
<dbReference type="Pfam" id="PF00188">
    <property type="entry name" value="CAP"/>
    <property type="match status" value="1"/>
</dbReference>
<feature type="region of interest" description="Disordered" evidence="1">
    <location>
        <begin position="46"/>
        <end position="91"/>
    </location>
</feature>
<evidence type="ECO:0000313" key="4">
    <source>
        <dbReference type="EMBL" id="KAL1627210.1"/>
    </source>
</evidence>
<gene>
    <name evidence="4" type="primary">PRY1_1</name>
    <name evidence="4" type="ORF">SLS56_006449</name>
</gene>
<feature type="signal peptide" evidence="2">
    <location>
        <begin position="1"/>
        <end position="17"/>
    </location>
</feature>
<protein>
    <submittedName>
        <fullName evidence="4">Sterol-binding protein</fullName>
    </submittedName>
</protein>
<organism evidence="4 5">
    <name type="scientific">Neofusicoccum ribis</name>
    <dbReference type="NCBI Taxonomy" id="45134"/>
    <lineage>
        <taxon>Eukaryota</taxon>
        <taxon>Fungi</taxon>
        <taxon>Dikarya</taxon>
        <taxon>Ascomycota</taxon>
        <taxon>Pezizomycotina</taxon>
        <taxon>Dothideomycetes</taxon>
        <taxon>Dothideomycetes incertae sedis</taxon>
        <taxon>Botryosphaeriales</taxon>
        <taxon>Botryosphaeriaceae</taxon>
        <taxon>Neofusicoccum</taxon>
    </lineage>
</organism>
<feature type="chain" id="PRO_5047208165" evidence="2">
    <location>
        <begin position="18"/>
        <end position="229"/>
    </location>
</feature>
<dbReference type="PANTHER" id="PTHR10334">
    <property type="entry name" value="CYSTEINE-RICH SECRETORY PROTEIN-RELATED"/>
    <property type="match status" value="1"/>
</dbReference>
<accession>A0ABR3SQJ3</accession>
<dbReference type="InterPro" id="IPR035940">
    <property type="entry name" value="CAP_sf"/>
</dbReference>
<dbReference type="CDD" id="cd05382">
    <property type="entry name" value="CAP_GAPR1-like"/>
    <property type="match status" value="1"/>
</dbReference>
<dbReference type="EMBL" id="JAJVDC020000074">
    <property type="protein sequence ID" value="KAL1627210.1"/>
    <property type="molecule type" value="Genomic_DNA"/>
</dbReference>
<dbReference type="InterPro" id="IPR014044">
    <property type="entry name" value="CAP_dom"/>
</dbReference>
<dbReference type="InterPro" id="IPR034113">
    <property type="entry name" value="SCP_GAPR1-like"/>
</dbReference>
<dbReference type="Gene3D" id="3.40.33.10">
    <property type="entry name" value="CAP"/>
    <property type="match status" value="1"/>
</dbReference>
<dbReference type="SMART" id="SM00198">
    <property type="entry name" value="SCP"/>
    <property type="match status" value="1"/>
</dbReference>
<keyword evidence="2" id="KW-0732">Signal</keyword>
<comment type="caution">
    <text evidence="4">The sequence shown here is derived from an EMBL/GenBank/DDBJ whole genome shotgun (WGS) entry which is preliminary data.</text>
</comment>
<evidence type="ECO:0000256" key="2">
    <source>
        <dbReference type="SAM" id="SignalP"/>
    </source>
</evidence>
<reference evidence="4 5" key="1">
    <citation type="submission" date="2024-02" db="EMBL/GenBank/DDBJ databases">
        <title>De novo assembly and annotation of 12 fungi associated with fruit tree decline syndrome in Ontario, Canada.</title>
        <authorList>
            <person name="Sulman M."/>
            <person name="Ellouze W."/>
            <person name="Ilyukhin E."/>
        </authorList>
    </citation>
    <scope>NUCLEOTIDE SEQUENCE [LARGE SCALE GENOMIC DNA]</scope>
    <source>
        <strain evidence="4 5">M1-105</strain>
    </source>
</reference>
<evidence type="ECO:0000259" key="3">
    <source>
        <dbReference type="SMART" id="SM00198"/>
    </source>
</evidence>
<proteinExistence type="predicted"/>
<sequence length="229" mass="23747">MRSATAIALSLATLAAASPLDRRATGSSMPAWVCNYFPDYCSGSSSSSSSGSSTTVTEASTDSGTSGSTGSTTTTTAAAAATTTASTSSGTNEWVTLHNDYRAKHVDTNGLTWDADLAAGALEHSKKCVFEHSTGGDYGENLAMGSGLTAKQTVDMWYAEIDDYGSYWGKDDVPMSVMHFTQVVWKGTTKVGCGTYECSDGVLATCRYAPAGNYLGEFAANVGELKSSS</sequence>
<evidence type="ECO:0000313" key="5">
    <source>
        <dbReference type="Proteomes" id="UP001521116"/>
    </source>
</evidence>
<name>A0ABR3SQJ3_9PEZI</name>
<keyword evidence="5" id="KW-1185">Reference proteome</keyword>
<dbReference type="Proteomes" id="UP001521116">
    <property type="component" value="Unassembled WGS sequence"/>
</dbReference>
<feature type="domain" description="SCP" evidence="3">
    <location>
        <begin position="89"/>
        <end position="216"/>
    </location>
</feature>
<dbReference type="SUPFAM" id="SSF55797">
    <property type="entry name" value="PR-1-like"/>
    <property type="match status" value="1"/>
</dbReference>
<dbReference type="PRINTS" id="PR00837">
    <property type="entry name" value="V5TPXLIKE"/>
</dbReference>
<evidence type="ECO:0000256" key="1">
    <source>
        <dbReference type="SAM" id="MobiDB-lite"/>
    </source>
</evidence>